<dbReference type="PANTHER" id="PTHR31389">
    <property type="entry name" value="LD39211P"/>
    <property type="match status" value="1"/>
</dbReference>
<proteinExistence type="predicted"/>
<protein>
    <submittedName>
        <fullName evidence="2">Uncharacterized protein LOC118477609</fullName>
    </submittedName>
</protein>
<keyword evidence="1" id="KW-1185">Reference proteome</keyword>
<evidence type="ECO:0000313" key="2">
    <source>
        <dbReference type="RefSeq" id="XP_035825407.1"/>
    </source>
</evidence>
<dbReference type="PANTHER" id="PTHR31389:SF4">
    <property type="entry name" value="LD39211P"/>
    <property type="match status" value="1"/>
</dbReference>
<dbReference type="GeneID" id="118477609"/>
<dbReference type="RefSeq" id="XP_035825407.1">
    <property type="nucleotide sequence ID" value="XM_035969514.1"/>
</dbReference>
<evidence type="ECO:0000313" key="1">
    <source>
        <dbReference type="Proteomes" id="UP000694888"/>
    </source>
</evidence>
<organism evidence="1 2">
    <name type="scientific">Aplysia californica</name>
    <name type="common">California sea hare</name>
    <dbReference type="NCBI Taxonomy" id="6500"/>
    <lineage>
        <taxon>Eukaryota</taxon>
        <taxon>Metazoa</taxon>
        <taxon>Spiralia</taxon>
        <taxon>Lophotrochozoa</taxon>
        <taxon>Mollusca</taxon>
        <taxon>Gastropoda</taxon>
        <taxon>Heterobranchia</taxon>
        <taxon>Euthyneura</taxon>
        <taxon>Tectipleura</taxon>
        <taxon>Aplysiida</taxon>
        <taxon>Aplysioidea</taxon>
        <taxon>Aplysiidae</taxon>
        <taxon>Aplysia</taxon>
    </lineage>
</organism>
<dbReference type="Proteomes" id="UP000694888">
    <property type="component" value="Unplaced"/>
</dbReference>
<gene>
    <name evidence="2" type="primary">LOC118477609</name>
</gene>
<name>A0ABM1VSL5_APLCA</name>
<sequence length="132" mass="15274">MFYYFGDKPCAHEPYHQVAGGFGIYHNEPLVRQAILTPWLACGLVKNCICPRNQRSVQFCPRGKAALGLPKYARCHRTDQSALTIILAKLFVRDFPHAVMKNRNKFYSVERGDRSNYFEELKSLQRKGLKHE</sequence>
<reference evidence="2" key="1">
    <citation type="submission" date="2025-08" db="UniProtKB">
        <authorList>
            <consortium name="RefSeq"/>
        </authorList>
    </citation>
    <scope>IDENTIFICATION</scope>
</reference>
<accession>A0ABM1VSL5</accession>